<reference evidence="7 8" key="1">
    <citation type="journal article" date="2014" name="PLoS Genet.">
        <title>Phylogenetically driven sequencing of extremely halophilic archaea reveals strategies for static and dynamic osmo-response.</title>
        <authorList>
            <person name="Becker E.A."/>
            <person name="Seitzer P.M."/>
            <person name="Tritt A."/>
            <person name="Larsen D."/>
            <person name="Krusor M."/>
            <person name="Yao A.I."/>
            <person name="Wu D."/>
            <person name="Madern D."/>
            <person name="Eisen J.A."/>
            <person name="Darling A.E."/>
            <person name="Facciotti M.T."/>
        </authorList>
    </citation>
    <scope>NUCLEOTIDE SEQUENCE [LARGE SCALE GENOMIC DNA]</scope>
    <source>
        <strain evidence="7 8">JCM 10990</strain>
    </source>
</reference>
<keyword evidence="4 5" id="KW-0472">Membrane</keyword>
<dbReference type="OrthoDB" id="85689at2157"/>
<feature type="transmembrane region" description="Helical" evidence="5">
    <location>
        <begin position="53"/>
        <end position="73"/>
    </location>
</feature>
<feature type="transmembrane region" description="Helical" evidence="5">
    <location>
        <begin position="223"/>
        <end position="242"/>
    </location>
</feature>
<comment type="caution">
    <text evidence="7">The sequence shown here is derived from an EMBL/GenBank/DDBJ whole genome shotgun (WGS) entry which is preliminary data.</text>
</comment>
<dbReference type="InterPro" id="IPR020846">
    <property type="entry name" value="MFS_dom"/>
</dbReference>
<dbReference type="SUPFAM" id="SSF103473">
    <property type="entry name" value="MFS general substrate transporter"/>
    <property type="match status" value="1"/>
</dbReference>
<evidence type="ECO:0000256" key="3">
    <source>
        <dbReference type="ARBA" id="ARBA00022989"/>
    </source>
</evidence>
<organism evidence="7 8">
    <name type="scientific">Natrialba chahannaoensis JCM 10990</name>
    <dbReference type="NCBI Taxonomy" id="1227492"/>
    <lineage>
        <taxon>Archaea</taxon>
        <taxon>Methanobacteriati</taxon>
        <taxon>Methanobacteriota</taxon>
        <taxon>Stenosarchaea group</taxon>
        <taxon>Halobacteria</taxon>
        <taxon>Halobacteriales</taxon>
        <taxon>Natrialbaceae</taxon>
        <taxon>Natrialba</taxon>
    </lineage>
</organism>
<dbReference type="Gene3D" id="1.20.1250.20">
    <property type="entry name" value="MFS general substrate transporter like domains"/>
    <property type="match status" value="1"/>
</dbReference>
<keyword evidence="2 5" id="KW-0812">Transmembrane</keyword>
<feature type="transmembrane region" description="Helical" evidence="5">
    <location>
        <begin position="341"/>
        <end position="361"/>
    </location>
</feature>
<dbReference type="Pfam" id="PF07690">
    <property type="entry name" value="MFS_1"/>
    <property type="match status" value="1"/>
</dbReference>
<name>M0ABJ8_9EURY</name>
<evidence type="ECO:0000256" key="5">
    <source>
        <dbReference type="SAM" id="Phobius"/>
    </source>
</evidence>
<evidence type="ECO:0000256" key="4">
    <source>
        <dbReference type="ARBA" id="ARBA00023136"/>
    </source>
</evidence>
<evidence type="ECO:0000256" key="2">
    <source>
        <dbReference type="ARBA" id="ARBA00022692"/>
    </source>
</evidence>
<feature type="transmembrane region" description="Helical" evidence="5">
    <location>
        <begin position="139"/>
        <end position="158"/>
    </location>
</feature>
<feature type="domain" description="Major facilitator superfamily (MFS) profile" evidence="6">
    <location>
        <begin position="1"/>
        <end position="380"/>
    </location>
</feature>
<dbReference type="PANTHER" id="PTHR23530:SF1">
    <property type="entry name" value="PERMEASE, MAJOR FACILITATOR SUPERFAMILY-RELATED"/>
    <property type="match status" value="1"/>
</dbReference>
<feature type="transmembrane region" description="Helical" evidence="5">
    <location>
        <begin position="116"/>
        <end position="133"/>
    </location>
</feature>
<dbReference type="AlphaFoldDB" id="M0ABJ8"/>
<dbReference type="GO" id="GO:0022857">
    <property type="term" value="F:transmembrane transporter activity"/>
    <property type="evidence" value="ECO:0007669"/>
    <property type="project" value="InterPro"/>
</dbReference>
<evidence type="ECO:0000259" key="6">
    <source>
        <dbReference type="PROSITE" id="PS50850"/>
    </source>
</evidence>
<dbReference type="PATRIC" id="fig|1227492.4.peg.3203"/>
<keyword evidence="3 5" id="KW-1133">Transmembrane helix</keyword>
<keyword evidence="8" id="KW-1185">Reference proteome</keyword>
<evidence type="ECO:0000313" key="8">
    <source>
        <dbReference type="Proteomes" id="UP000011693"/>
    </source>
</evidence>
<accession>M0ABJ8</accession>
<protein>
    <submittedName>
        <fullName evidence="7">Major facilitator superfamily MFS_1</fullName>
    </submittedName>
</protein>
<dbReference type="InterPro" id="IPR036259">
    <property type="entry name" value="MFS_trans_sf"/>
</dbReference>
<proteinExistence type="predicted"/>
<dbReference type="InterPro" id="IPR053160">
    <property type="entry name" value="MFS_DHA3_Transporter"/>
</dbReference>
<feature type="transmembrane region" description="Helical" evidence="5">
    <location>
        <begin position="191"/>
        <end position="211"/>
    </location>
</feature>
<feature type="transmembrane region" description="Helical" evidence="5">
    <location>
        <begin position="12"/>
        <end position="32"/>
    </location>
</feature>
<evidence type="ECO:0000256" key="1">
    <source>
        <dbReference type="ARBA" id="ARBA00004141"/>
    </source>
</evidence>
<gene>
    <name evidence="7" type="ORF">C482_16103</name>
</gene>
<dbReference type="EMBL" id="AOIN01000086">
    <property type="protein sequence ID" value="ELY96115.1"/>
    <property type="molecule type" value="Genomic_DNA"/>
</dbReference>
<dbReference type="Proteomes" id="UP000011693">
    <property type="component" value="Unassembled WGS sequence"/>
</dbReference>
<dbReference type="PROSITE" id="PS00216">
    <property type="entry name" value="SUGAR_TRANSPORT_1"/>
    <property type="match status" value="1"/>
</dbReference>
<dbReference type="PROSITE" id="PS50850">
    <property type="entry name" value="MFS"/>
    <property type="match status" value="1"/>
</dbReference>
<dbReference type="InterPro" id="IPR005829">
    <property type="entry name" value="Sugar_transporter_CS"/>
</dbReference>
<dbReference type="STRING" id="1227492.C482_16103"/>
<dbReference type="GO" id="GO:0016020">
    <property type="term" value="C:membrane"/>
    <property type="evidence" value="ECO:0007669"/>
    <property type="project" value="UniProtKB-SubCell"/>
</dbReference>
<feature type="transmembrane region" description="Helical" evidence="5">
    <location>
        <begin position="254"/>
        <end position="282"/>
    </location>
</feature>
<evidence type="ECO:0000313" key="7">
    <source>
        <dbReference type="EMBL" id="ELY96115.1"/>
    </source>
</evidence>
<dbReference type="InterPro" id="IPR011701">
    <property type="entry name" value="MFS"/>
</dbReference>
<comment type="subcellular location">
    <subcellularLocation>
        <location evidence="1">Membrane</location>
        <topology evidence="1">Multi-pass membrane protein</topology>
    </subcellularLocation>
</comment>
<dbReference type="PANTHER" id="PTHR23530">
    <property type="entry name" value="TRANSPORT PROTEIN-RELATED"/>
    <property type="match status" value="1"/>
</dbReference>
<sequence length="380" mass="40151">MPVDILLLRDRGLSFGEIGIVVAAGTGAMLVAQIPSGYLADRIGRRRTLMLSAGLMTLGALLFGIVGTFAAFIAAQATFTLGIAFKAGVSDAWLYDTLADQGREDEFAHVSGRARFALLVVLGLTSIAGGYLGTIDYGIAYLATALFTACGLLIAFSLPEPGKAKEEDTLRVSDAIALIRKDFLRPSIRQVVLSLGLFFGAITALNAIYIQPASVAVGVPEAHLGWFFALLTGVGAIASYYAGAIEKRVSTEQWLFFVTGGLGVVFVTALIVPVFILAGFVLARAVHRITQSIAGQYINDRVGTAGRATVLSTVAMVYSVFSIPIRIGAGQMGNTIPPETAGALVGGLVLLPTLYIGSWILKRRWSSQSEKPTEFVPEGE</sequence>